<dbReference type="SUPFAM" id="SSF56784">
    <property type="entry name" value="HAD-like"/>
    <property type="match status" value="1"/>
</dbReference>
<dbReference type="SFLD" id="SFLDG01129">
    <property type="entry name" value="C1.5:_HAD__Beta-PGM__Phosphata"/>
    <property type="match status" value="1"/>
</dbReference>
<dbReference type="Pfam" id="PF13419">
    <property type="entry name" value="HAD_2"/>
    <property type="match status" value="1"/>
</dbReference>
<dbReference type="InterPro" id="IPR050155">
    <property type="entry name" value="HAD-like_hydrolase_sf"/>
</dbReference>
<name>A0A923L0D1_9FIRM</name>
<comment type="caution">
    <text evidence="1">The sequence shown here is derived from an EMBL/GenBank/DDBJ whole genome shotgun (WGS) entry which is preliminary data.</text>
</comment>
<dbReference type="InterPro" id="IPR023214">
    <property type="entry name" value="HAD_sf"/>
</dbReference>
<dbReference type="SFLD" id="SFLDS00003">
    <property type="entry name" value="Haloacid_Dehalogenase"/>
    <property type="match status" value="1"/>
</dbReference>
<dbReference type="EMBL" id="JACONZ010000001">
    <property type="protein sequence ID" value="MBC5580250.1"/>
    <property type="molecule type" value="Genomic_DNA"/>
</dbReference>
<dbReference type="GO" id="GO:0004713">
    <property type="term" value="F:protein tyrosine kinase activity"/>
    <property type="evidence" value="ECO:0007669"/>
    <property type="project" value="TreeGrafter"/>
</dbReference>
<dbReference type="InterPro" id="IPR036412">
    <property type="entry name" value="HAD-like_sf"/>
</dbReference>
<accession>A0A923L0D1</accession>
<keyword evidence="1" id="KW-0378">Hydrolase</keyword>
<organism evidence="1 2">
    <name type="scientific">Anaerofilum hominis</name>
    <dbReference type="NCBI Taxonomy" id="2763016"/>
    <lineage>
        <taxon>Bacteria</taxon>
        <taxon>Bacillati</taxon>
        <taxon>Bacillota</taxon>
        <taxon>Clostridia</taxon>
        <taxon>Eubacteriales</taxon>
        <taxon>Oscillospiraceae</taxon>
        <taxon>Anaerofilum</taxon>
    </lineage>
</organism>
<dbReference type="InterPro" id="IPR023198">
    <property type="entry name" value="PGP-like_dom2"/>
</dbReference>
<dbReference type="RefSeq" id="WP_186886615.1">
    <property type="nucleotide sequence ID" value="NZ_JACONZ010000001.1"/>
</dbReference>
<evidence type="ECO:0000313" key="1">
    <source>
        <dbReference type="EMBL" id="MBC5580250.1"/>
    </source>
</evidence>
<dbReference type="GO" id="GO:0016787">
    <property type="term" value="F:hydrolase activity"/>
    <property type="evidence" value="ECO:0007669"/>
    <property type="project" value="UniProtKB-KW"/>
</dbReference>
<reference evidence="1" key="1">
    <citation type="submission" date="2020-08" db="EMBL/GenBank/DDBJ databases">
        <title>Genome public.</title>
        <authorList>
            <person name="Liu C."/>
            <person name="Sun Q."/>
        </authorList>
    </citation>
    <scope>NUCLEOTIDE SEQUENCE</scope>
    <source>
        <strain evidence="1">BX8</strain>
    </source>
</reference>
<dbReference type="Gene3D" id="3.40.50.1000">
    <property type="entry name" value="HAD superfamily/HAD-like"/>
    <property type="match status" value="1"/>
</dbReference>
<evidence type="ECO:0000313" key="2">
    <source>
        <dbReference type="Proteomes" id="UP000659630"/>
    </source>
</evidence>
<protein>
    <submittedName>
        <fullName evidence="1">HAD hydrolase-like protein</fullName>
    </submittedName>
</protein>
<sequence>MRYRAAFFDLDGTIADSAPGILGSMQYALGRFGLHPTKEQLRKYLGPPLQLMFADFLPPEQVAEGVRIYREYYGGGGLFDAEIYEGIPEALRRLKEAGVAVCLATAKPRDTALRVLDHFELTRWFALVGGTDEAAGVMDKTAVIRKNMRDGGFAPEDCLMVGDRRDDLLGARAAGVDGLGVLYGYGSREELESHPHIALADSPLAVMEFVLHAED</sequence>
<dbReference type="Proteomes" id="UP000659630">
    <property type="component" value="Unassembled WGS sequence"/>
</dbReference>
<dbReference type="PANTHER" id="PTHR43434:SF20">
    <property type="entry name" value="5'-NUCLEOTIDASE"/>
    <property type="match status" value="1"/>
</dbReference>
<dbReference type="AlphaFoldDB" id="A0A923L0D1"/>
<dbReference type="GO" id="GO:0005829">
    <property type="term" value="C:cytosol"/>
    <property type="evidence" value="ECO:0007669"/>
    <property type="project" value="TreeGrafter"/>
</dbReference>
<keyword evidence="2" id="KW-1185">Reference proteome</keyword>
<proteinExistence type="predicted"/>
<gene>
    <name evidence="1" type="ORF">H8S23_01885</name>
</gene>
<dbReference type="Gene3D" id="1.10.150.240">
    <property type="entry name" value="Putative phosphatase, domain 2"/>
    <property type="match status" value="1"/>
</dbReference>
<dbReference type="PANTHER" id="PTHR43434">
    <property type="entry name" value="PHOSPHOGLYCOLATE PHOSPHATASE"/>
    <property type="match status" value="1"/>
</dbReference>
<dbReference type="InterPro" id="IPR041492">
    <property type="entry name" value="HAD_2"/>
</dbReference>